<proteinExistence type="predicted"/>
<dbReference type="AlphaFoldDB" id="A0A8J5ME59"/>
<evidence type="ECO:0000313" key="1">
    <source>
        <dbReference type="EMBL" id="KAG6953036.1"/>
    </source>
</evidence>
<evidence type="ECO:0008006" key="3">
    <source>
        <dbReference type="Google" id="ProtNLM"/>
    </source>
</evidence>
<name>A0A8J5ME59_9STRA</name>
<accession>A0A8J5ME59</accession>
<keyword evidence="2" id="KW-1185">Reference proteome</keyword>
<dbReference type="EMBL" id="JAENGY010001058">
    <property type="protein sequence ID" value="KAG6953036.1"/>
    <property type="molecule type" value="Genomic_DNA"/>
</dbReference>
<feature type="non-terminal residue" evidence="1">
    <location>
        <position position="1"/>
    </location>
</feature>
<gene>
    <name evidence="1" type="ORF">JG688_00013012</name>
</gene>
<protein>
    <recommendedName>
        <fullName evidence="3">RxLR effector protein</fullName>
    </recommendedName>
</protein>
<organism evidence="1 2">
    <name type="scientific">Phytophthora aleatoria</name>
    <dbReference type="NCBI Taxonomy" id="2496075"/>
    <lineage>
        <taxon>Eukaryota</taxon>
        <taxon>Sar</taxon>
        <taxon>Stramenopiles</taxon>
        <taxon>Oomycota</taxon>
        <taxon>Peronosporomycetes</taxon>
        <taxon>Peronosporales</taxon>
        <taxon>Peronosporaceae</taxon>
        <taxon>Phytophthora</taxon>
    </lineage>
</organism>
<reference evidence="1" key="1">
    <citation type="submission" date="2021-01" db="EMBL/GenBank/DDBJ databases">
        <title>Phytophthora aleatoria, a newly-described species from Pinus radiata is distinct from Phytophthora cactorum isolates based on comparative genomics.</title>
        <authorList>
            <person name="Mcdougal R."/>
            <person name="Panda P."/>
            <person name="Williams N."/>
            <person name="Studholme D.J."/>
        </authorList>
    </citation>
    <scope>NUCLEOTIDE SEQUENCE</scope>
    <source>
        <strain evidence="1">NZFS 4037</strain>
    </source>
</reference>
<sequence length="73" mass="8509">INTASKVNKATWRQLKSFLWKNVLGVNQYDARKKLGMELMGREVYSHKNHGEFMDYAKYFGNGPLKYDKPPAK</sequence>
<comment type="caution">
    <text evidence="1">The sequence shown here is derived from an EMBL/GenBank/DDBJ whole genome shotgun (WGS) entry which is preliminary data.</text>
</comment>
<dbReference type="Proteomes" id="UP000709295">
    <property type="component" value="Unassembled WGS sequence"/>
</dbReference>
<evidence type="ECO:0000313" key="2">
    <source>
        <dbReference type="Proteomes" id="UP000709295"/>
    </source>
</evidence>